<dbReference type="EMBL" id="JACBZA010000001">
    <property type="protein sequence ID" value="NYH86716.1"/>
    <property type="molecule type" value="Genomic_DNA"/>
</dbReference>
<evidence type="ECO:0000313" key="5">
    <source>
        <dbReference type="Proteomes" id="UP000533017"/>
    </source>
</evidence>
<dbReference type="AlphaFoldDB" id="A0A1I3CBR2"/>
<dbReference type="Gene3D" id="3.90.190.10">
    <property type="entry name" value="Protein tyrosine phosphatase superfamily"/>
    <property type="match status" value="1"/>
</dbReference>
<dbReference type="Proteomes" id="UP000199052">
    <property type="component" value="Unassembled WGS sequence"/>
</dbReference>
<sequence length="129" mass="13843">MILGNLHTDPSAVGASAVVSLCRVGCDDFATVAAGDRVSVWLVDQPGANTQPHFVVDQAARMVLELRREGRVVLLHCVAGQSRTPAVAARYTTLTTGGPARTALADLRELLDTHGWTLNQELRQVVEEL</sequence>
<proteinExistence type="predicted"/>
<dbReference type="RefSeq" id="WP_175542870.1">
    <property type="nucleotide sequence ID" value="NZ_FOOI01000031.1"/>
</dbReference>
<gene>
    <name evidence="2" type="ORF">FHR37_005567</name>
    <name evidence="3" type="ORF">SAMN05421678_13126</name>
</gene>
<evidence type="ECO:0000313" key="3">
    <source>
        <dbReference type="EMBL" id="SFH71958.1"/>
    </source>
</evidence>
<organism evidence="3 4">
    <name type="scientific">Actinopolymorpha cephalotaxi</name>
    <dbReference type="NCBI Taxonomy" id="504797"/>
    <lineage>
        <taxon>Bacteria</taxon>
        <taxon>Bacillati</taxon>
        <taxon>Actinomycetota</taxon>
        <taxon>Actinomycetes</taxon>
        <taxon>Propionibacteriales</taxon>
        <taxon>Actinopolymorphaceae</taxon>
        <taxon>Actinopolymorpha</taxon>
    </lineage>
</organism>
<dbReference type="InterPro" id="IPR029021">
    <property type="entry name" value="Prot-tyrosine_phosphatase-like"/>
</dbReference>
<dbReference type="InterPro" id="IPR016130">
    <property type="entry name" value="Tyr_Pase_AS"/>
</dbReference>
<evidence type="ECO:0000259" key="1">
    <source>
        <dbReference type="PROSITE" id="PS50056"/>
    </source>
</evidence>
<dbReference type="STRING" id="504797.SAMN05421678_13126"/>
<evidence type="ECO:0000313" key="2">
    <source>
        <dbReference type="EMBL" id="NYH86716.1"/>
    </source>
</evidence>
<dbReference type="Proteomes" id="UP000533017">
    <property type="component" value="Unassembled WGS sequence"/>
</dbReference>
<protein>
    <submittedName>
        <fullName evidence="3">Dual specificity phosphatase, catalytic domain</fullName>
    </submittedName>
</protein>
<name>A0A1I3CBR2_9ACTN</name>
<reference evidence="3 4" key="1">
    <citation type="submission" date="2016-10" db="EMBL/GenBank/DDBJ databases">
        <authorList>
            <person name="de Groot N.N."/>
        </authorList>
    </citation>
    <scope>NUCLEOTIDE SEQUENCE [LARGE SCALE GENOMIC DNA]</scope>
    <source>
        <strain evidence="3 4">CPCC 202808</strain>
    </source>
</reference>
<keyword evidence="5" id="KW-1185">Reference proteome</keyword>
<dbReference type="PROSITE" id="PS00383">
    <property type="entry name" value="TYR_PHOSPHATASE_1"/>
    <property type="match status" value="1"/>
</dbReference>
<dbReference type="PROSITE" id="PS50056">
    <property type="entry name" value="TYR_PHOSPHATASE_2"/>
    <property type="match status" value="1"/>
</dbReference>
<dbReference type="InterPro" id="IPR000387">
    <property type="entry name" value="Tyr_Pase_dom"/>
</dbReference>
<evidence type="ECO:0000313" key="4">
    <source>
        <dbReference type="Proteomes" id="UP000199052"/>
    </source>
</evidence>
<reference evidence="2 5" key="2">
    <citation type="submission" date="2020-07" db="EMBL/GenBank/DDBJ databases">
        <title>Sequencing the genomes of 1000 actinobacteria strains.</title>
        <authorList>
            <person name="Klenk H.-P."/>
        </authorList>
    </citation>
    <scope>NUCLEOTIDE SEQUENCE [LARGE SCALE GENOMIC DNA]</scope>
    <source>
        <strain evidence="2 5">DSM 45117</strain>
    </source>
</reference>
<dbReference type="SUPFAM" id="SSF52799">
    <property type="entry name" value="(Phosphotyrosine protein) phosphatases II"/>
    <property type="match status" value="1"/>
</dbReference>
<accession>A0A1I3CBR2</accession>
<feature type="domain" description="Tyrosine specific protein phosphatases" evidence="1">
    <location>
        <begin position="57"/>
        <end position="109"/>
    </location>
</feature>
<dbReference type="EMBL" id="FOOI01000031">
    <property type="protein sequence ID" value="SFH71958.1"/>
    <property type="molecule type" value="Genomic_DNA"/>
</dbReference>